<feature type="domain" description="Tyr recombinase" evidence="2">
    <location>
        <begin position="360"/>
        <end position="554"/>
    </location>
</feature>
<evidence type="ECO:0000313" key="3">
    <source>
        <dbReference type="EMBL" id="MEN2786728.1"/>
    </source>
</evidence>
<dbReference type="PROSITE" id="PS51898">
    <property type="entry name" value="TYR_RECOMBINASE"/>
    <property type="match status" value="1"/>
</dbReference>
<proteinExistence type="predicted"/>
<organism evidence="3 4">
    <name type="scientific">Sphingomonas qilianensis</name>
    <dbReference type="NCBI Taxonomy" id="1736690"/>
    <lineage>
        <taxon>Bacteria</taxon>
        <taxon>Pseudomonadati</taxon>
        <taxon>Pseudomonadota</taxon>
        <taxon>Alphaproteobacteria</taxon>
        <taxon>Sphingomonadales</taxon>
        <taxon>Sphingomonadaceae</taxon>
        <taxon>Sphingomonas</taxon>
    </lineage>
</organism>
<evidence type="ECO:0000256" key="1">
    <source>
        <dbReference type="ARBA" id="ARBA00023172"/>
    </source>
</evidence>
<dbReference type="SUPFAM" id="SSF56349">
    <property type="entry name" value="DNA breaking-rejoining enzymes"/>
    <property type="match status" value="1"/>
</dbReference>
<accession>A0ABU9XTK7</accession>
<dbReference type="Gene3D" id="1.10.443.10">
    <property type="entry name" value="Intergrase catalytic core"/>
    <property type="match status" value="1"/>
</dbReference>
<sequence>MKAADARPTEDELQAIARTAYGERLGQFCDDQRHTPHLAVSHSIGNRTWADYYDRLVRNGGQIPMVAHEDRAWAIMGWDRQRIEGLREAIAHVMAGNPPISRRFVDHHLRDLGYEPHDGLRRMVERTLYPAYRDACLQAEIQLQAGRVFAPPVAIRQAQQTANEVVHPQASTAPAATDPAIPVEWLHCTPLQAAERMIAETPKLFLHRQGGKRAREQVGEQTLRQIRWAATLLEKSLPPATPMWKVTEGDIKQLDSYFDQLPISFGKSPADREPSTTLADAVAKATNEVGEGTLPPENIGLSSGTTNKHFNKLDQIYAFMRKSVKDGNALDFNAFTVPIDKDEREARQRYTVEQGVAIFSLPPWTGCIGESDRLTSGNTVIHDGLFFVLLLVWYTGARREELCKLMLNDIEERSETPYLLIRATQTGRVKNNSAKRVVVLSNELLRLGFMRYVEAMRAAGETLLFPELMPGNATKRKLGDVFYKLWWIYIKPMVPDLKRGQAMHSARHMVADELKDQSVFIEFRNDFLGHKGKGEGENRYPSAASLLRLKEVVQKIPVVTGHLPDQCQIRLLPDAMRRARPQREQGPKVAL</sequence>
<dbReference type="Proteomes" id="UP001404104">
    <property type="component" value="Unassembled WGS sequence"/>
</dbReference>
<gene>
    <name evidence="3" type="ORF">ABC969_09890</name>
</gene>
<dbReference type="InterPro" id="IPR002104">
    <property type="entry name" value="Integrase_catalytic"/>
</dbReference>
<dbReference type="InterPro" id="IPR013762">
    <property type="entry name" value="Integrase-like_cat_sf"/>
</dbReference>
<reference evidence="3 4" key="1">
    <citation type="submission" date="2024-05" db="EMBL/GenBank/DDBJ databases">
        <authorList>
            <person name="Liu Q."/>
            <person name="Xin Y.-H."/>
        </authorList>
    </citation>
    <scope>NUCLEOTIDE SEQUENCE [LARGE SCALE GENOMIC DNA]</scope>
    <source>
        <strain evidence="3 4">CGMCC 1.15349</strain>
    </source>
</reference>
<comment type="caution">
    <text evidence="3">The sequence shown here is derived from an EMBL/GenBank/DDBJ whole genome shotgun (WGS) entry which is preliminary data.</text>
</comment>
<dbReference type="RefSeq" id="WP_345864522.1">
    <property type="nucleotide sequence ID" value="NZ_JBDIMF010000003.1"/>
</dbReference>
<protein>
    <recommendedName>
        <fullName evidence="2">Tyr recombinase domain-containing protein</fullName>
    </recommendedName>
</protein>
<name>A0ABU9XTK7_9SPHN</name>
<evidence type="ECO:0000259" key="2">
    <source>
        <dbReference type="PROSITE" id="PS51898"/>
    </source>
</evidence>
<dbReference type="InterPro" id="IPR011010">
    <property type="entry name" value="DNA_brk_join_enz"/>
</dbReference>
<evidence type="ECO:0000313" key="4">
    <source>
        <dbReference type="Proteomes" id="UP001404104"/>
    </source>
</evidence>
<keyword evidence="1" id="KW-0233">DNA recombination</keyword>
<keyword evidence="4" id="KW-1185">Reference proteome</keyword>
<dbReference type="EMBL" id="JBDIMF010000003">
    <property type="protein sequence ID" value="MEN2786728.1"/>
    <property type="molecule type" value="Genomic_DNA"/>
</dbReference>